<gene>
    <name evidence="9" type="ORF">DSM106972_026220</name>
</gene>
<dbReference type="InterPro" id="IPR000522">
    <property type="entry name" value="ABC_transptr_permease_BtuC"/>
</dbReference>
<dbReference type="GO" id="GO:0005886">
    <property type="term" value="C:plasma membrane"/>
    <property type="evidence" value="ECO:0007669"/>
    <property type="project" value="UniProtKB-SubCell"/>
</dbReference>
<evidence type="ECO:0000256" key="2">
    <source>
        <dbReference type="ARBA" id="ARBA00007935"/>
    </source>
</evidence>
<accession>A0A433VMR8</accession>
<dbReference type="GO" id="GO:0022857">
    <property type="term" value="F:transmembrane transporter activity"/>
    <property type="evidence" value="ECO:0007669"/>
    <property type="project" value="InterPro"/>
</dbReference>
<dbReference type="PROSITE" id="PS51257">
    <property type="entry name" value="PROKAR_LIPOPROTEIN"/>
    <property type="match status" value="1"/>
</dbReference>
<comment type="subcellular location">
    <subcellularLocation>
        <location evidence="1">Cell membrane</location>
        <topology evidence="1">Multi-pass membrane protein</topology>
    </subcellularLocation>
</comment>
<evidence type="ECO:0000256" key="1">
    <source>
        <dbReference type="ARBA" id="ARBA00004651"/>
    </source>
</evidence>
<feature type="transmembrane region" description="Helical" evidence="8">
    <location>
        <begin position="74"/>
        <end position="98"/>
    </location>
</feature>
<dbReference type="Gene3D" id="1.10.3470.10">
    <property type="entry name" value="ABC transporter involved in vitamin B12 uptake, BtuC"/>
    <property type="match status" value="1"/>
</dbReference>
<evidence type="ECO:0008006" key="11">
    <source>
        <dbReference type="Google" id="ProtNLM"/>
    </source>
</evidence>
<feature type="transmembrane region" description="Helical" evidence="8">
    <location>
        <begin position="18"/>
        <end position="37"/>
    </location>
</feature>
<evidence type="ECO:0000256" key="8">
    <source>
        <dbReference type="SAM" id="Phobius"/>
    </source>
</evidence>
<name>A0A433VMR8_9CYAN</name>
<dbReference type="SUPFAM" id="SSF81345">
    <property type="entry name" value="ABC transporter involved in vitamin B12 uptake, BtuC"/>
    <property type="match status" value="1"/>
</dbReference>
<dbReference type="Pfam" id="PF01032">
    <property type="entry name" value="FecCD"/>
    <property type="match status" value="1"/>
</dbReference>
<organism evidence="9 10">
    <name type="scientific">Dulcicalothrix desertica PCC 7102</name>
    <dbReference type="NCBI Taxonomy" id="232991"/>
    <lineage>
        <taxon>Bacteria</taxon>
        <taxon>Bacillati</taxon>
        <taxon>Cyanobacteriota</taxon>
        <taxon>Cyanophyceae</taxon>
        <taxon>Nostocales</taxon>
        <taxon>Calotrichaceae</taxon>
        <taxon>Dulcicalothrix</taxon>
    </lineage>
</organism>
<proteinExistence type="inferred from homology"/>
<evidence type="ECO:0000256" key="6">
    <source>
        <dbReference type="ARBA" id="ARBA00022989"/>
    </source>
</evidence>
<evidence type="ECO:0000313" key="9">
    <source>
        <dbReference type="EMBL" id="RUT07361.1"/>
    </source>
</evidence>
<dbReference type="InterPro" id="IPR037294">
    <property type="entry name" value="ABC_BtuC-like"/>
</dbReference>
<evidence type="ECO:0000256" key="5">
    <source>
        <dbReference type="ARBA" id="ARBA00022692"/>
    </source>
</evidence>
<keyword evidence="10" id="KW-1185">Reference proteome</keyword>
<evidence type="ECO:0000256" key="3">
    <source>
        <dbReference type="ARBA" id="ARBA00022448"/>
    </source>
</evidence>
<keyword evidence="7 8" id="KW-0472">Membrane</keyword>
<dbReference type="Proteomes" id="UP000271624">
    <property type="component" value="Unassembled WGS sequence"/>
</dbReference>
<reference evidence="9" key="2">
    <citation type="journal article" date="2019" name="Genome Biol. Evol.">
        <title>Day and night: Metabolic profiles and evolutionary relationships of six axenic non-marine cyanobacteria.</title>
        <authorList>
            <person name="Will S.E."/>
            <person name="Henke P."/>
            <person name="Boedeker C."/>
            <person name="Huang S."/>
            <person name="Brinkmann H."/>
            <person name="Rohde M."/>
            <person name="Jarek M."/>
            <person name="Friedl T."/>
            <person name="Seufert S."/>
            <person name="Schumacher M."/>
            <person name="Overmann J."/>
            <person name="Neumann-Schaal M."/>
            <person name="Petersen J."/>
        </authorList>
    </citation>
    <scope>NUCLEOTIDE SEQUENCE [LARGE SCALE GENOMIC DNA]</scope>
    <source>
        <strain evidence="9">PCC 7102</strain>
    </source>
</reference>
<evidence type="ECO:0000313" key="10">
    <source>
        <dbReference type="Proteomes" id="UP000271624"/>
    </source>
</evidence>
<dbReference type="AlphaFoldDB" id="A0A433VMR8"/>
<keyword evidence="6 8" id="KW-1133">Transmembrane helix</keyword>
<reference evidence="9" key="1">
    <citation type="submission" date="2018-12" db="EMBL/GenBank/DDBJ databases">
        <authorList>
            <person name="Will S."/>
            <person name="Neumann-Schaal M."/>
            <person name="Henke P."/>
        </authorList>
    </citation>
    <scope>NUCLEOTIDE SEQUENCE</scope>
    <source>
        <strain evidence="9">PCC 7102</strain>
    </source>
</reference>
<sequence length="134" mass="14376">MSQFERGAYPGLHRHTPLVIALVASLLVLFACLIKSVSFSPADIPFNQILSSFTVFDGSREHLIIQTVRLPRSIIAMMVGAAMATAVIGAPYFVYLLVQSRKTSNGITPVTDGVCTSFDPSLVPPPNSQGVRGD</sequence>
<protein>
    <recommendedName>
        <fullName evidence="11">Iron ABC transporter permease</fullName>
    </recommendedName>
</protein>
<evidence type="ECO:0000256" key="4">
    <source>
        <dbReference type="ARBA" id="ARBA00022475"/>
    </source>
</evidence>
<keyword evidence="3" id="KW-0813">Transport</keyword>
<evidence type="ECO:0000256" key="7">
    <source>
        <dbReference type="ARBA" id="ARBA00023136"/>
    </source>
</evidence>
<dbReference type="RefSeq" id="WP_233787181.1">
    <property type="nucleotide sequence ID" value="NZ_RSCL01000005.1"/>
</dbReference>
<keyword evidence="4" id="KW-1003">Cell membrane</keyword>
<dbReference type="EMBL" id="RSCL01000005">
    <property type="protein sequence ID" value="RUT07361.1"/>
    <property type="molecule type" value="Genomic_DNA"/>
</dbReference>
<keyword evidence="5 8" id="KW-0812">Transmembrane</keyword>
<comment type="caution">
    <text evidence="9">The sequence shown here is derived from an EMBL/GenBank/DDBJ whole genome shotgun (WGS) entry which is preliminary data.</text>
</comment>
<comment type="similarity">
    <text evidence="2">Belongs to the binding-protein-dependent transport system permease family. FecCD subfamily.</text>
</comment>